<dbReference type="RefSeq" id="WP_092700611.1">
    <property type="nucleotide sequence ID" value="NZ_FNFC01000004.1"/>
</dbReference>
<dbReference type="AlphaFoldDB" id="A0A1G8UGB2"/>
<reference evidence="1 2" key="1">
    <citation type="submission" date="2016-10" db="EMBL/GenBank/DDBJ databases">
        <authorList>
            <person name="de Groot N.N."/>
        </authorList>
    </citation>
    <scope>NUCLEOTIDE SEQUENCE [LARGE SCALE GENOMIC DNA]</scope>
    <source>
        <strain evidence="1 2">IBRC-M10015</strain>
    </source>
</reference>
<name>A0A1G8UGB2_9EURY</name>
<dbReference type="Proteomes" id="UP000198856">
    <property type="component" value="Unassembled WGS sequence"/>
</dbReference>
<evidence type="ECO:0000313" key="2">
    <source>
        <dbReference type="Proteomes" id="UP000198856"/>
    </source>
</evidence>
<evidence type="ECO:0000313" key="1">
    <source>
        <dbReference type="EMBL" id="SDJ52802.1"/>
    </source>
</evidence>
<organism evidence="1 2">
    <name type="scientific">Halovenus aranensis</name>
    <dbReference type="NCBI Taxonomy" id="890420"/>
    <lineage>
        <taxon>Archaea</taxon>
        <taxon>Methanobacteriati</taxon>
        <taxon>Methanobacteriota</taxon>
        <taxon>Stenosarchaea group</taxon>
        <taxon>Halobacteria</taxon>
        <taxon>Halobacteriales</taxon>
        <taxon>Haloarculaceae</taxon>
        <taxon>Halovenus</taxon>
    </lineage>
</organism>
<sequence length="67" mass="7524">MASTEEHSIVDEHTTQPVRTLIELRQRDDGTWVASQMDVDVEGTGETGALAAMDYCRWMAAGEYFDE</sequence>
<accession>A0A1G8UGB2</accession>
<keyword evidence="2" id="KW-1185">Reference proteome</keyword>
<gene>
    <name evidence="1" type="ORF">SAMN05216226_104245</name>
</gene>
<protein>
    <submittedName>
        <fullName evidence="1">Uncharacterized protein</fullName>
    </submittedName>
</protein>
<dbReference type="EMBL" id="FNFC01000004">
    <property type="protein sequence ID" value="SDJ52802.1"/>
    <property type="molecule type" value="Genomic_DNA"/>
</dbReference>
<proteinExistence type="predicted"/>
<dbReference type="OrthoDB" id="381084at2157"/>